<dbReference type="RefSeq" id="WP_189743007.1">
    <property type="nucleotide sequence ID" value="NZ_BMRL01000012.1"/>
</dbReference>
<evidence type="ECO:0000313" key="5">
    <source>
        <dbReference type="EMBL" id="GHI66309.1"/>
    </source>
</evidence>
<dbReference type="InterPro" id="IPR020449">
    <property type="entry name" value="Tscrpt_reg_AraC-type_HTH"/>
</dbReference>
<dbReference type="PANTHER" id="PTHR43280:SF31">
    <property type="entry name" value="TRANSCRIPTIONAL REGULATORY PROTEIN"/>
    <property type="match status" value="1"/>
</dbReference>
<evidence type="ECO:0000313" key="6">
    <source>
        <dbReference type="Proteomes" id="UP000613974"/>
    </source>
</evidence>
<dbReference type="Proteomes" id="UP000613974">
    <property type="component" value="Unassembled WGS sequence"/>
</dbReference>
<evidence type="ECO:0000256" key="3">
    <source>
        <dbReference type="ARBA" id="ARBA00023163"/>
    </source>
</evidence>
<accession>A0ABQ3SDV6</accession>
<protein>
    <recommendedName>
        <fullName evidence="4">HTH araC/xylS-type domain-containing protein</fullName>
    </recommendedName>
</protein>
<dbReference type="Pfam" id="PF12833">
    <property type="entry name" value="HTH_18"/>
    <property type="match status" value="1"/>
</dbReference>
<keyword evidence="3" id="KW-0804">Transcription</keyword>
<keyword evidence="1" id="KW-0805">Transcription regulation</keyword>
<proteinExistence type="predicted"/>
<dbReference type="PANTHER" id="PTHR43280">
    <property type="entry name" value="ARAC-FAMILY TRANSCRIPTIONAL REGULATOR"/>
    <property type="match status" value="1"/>
</dbReference>
<keyword evidence="6" id="KW-1185">Reference proteome</keyword>
<dbReference type="InterPro" id="IPR009057">
    <property type="entry name" value="Homeodomain-like_sf"/>
</dbReference>
<evidence type="ECO:0000256" key="1">
    <source>
        <dbReference type="ARBA" id="ARBA00023015"/>
    </source>
</evidence>
<reference evidence="6" key="1">
    <citation type="submission" date="2023-07" db="EMBL/GenBank/DDBJ databases">
        <title>Whole genome shotgun sequence of Streptomyces nojiriensis NBRC 13794.</title>
        <authorList>
            <person name="Komaki H."/>
            <person name="Tamura T."/>
        </authorList>
    </citation>
    <scope>NUCLEOTIDE SEQUENCE [LARGE SCALE GENOMIC DNA]</scope>
    <source>
        <strain evidence="6">NBRC 13794</strain>
    </source>
</reference>
<name>A0ABQ3SDV6_9ACTN</name>
<organism evidence="5 6">
    <name type="scientific">Streptomyces nojiriensis</name>
    <dbReference type="NCBI Taxonomy" id="66374"/>
    <lineage>
        <taxon>Bacteria</taxon>
        <taxon>Bacillati</taxon>
        <taxon>Actinomycetota</taxon>
        <taxon>Actinomycetes</taxon>
        <taxon>Kitasatosporales</taxon>
        <taxon>Streptomycetaceae</taxon>
        <taxon>Streptomyces</taxon>
    </lineage>
</organism>
<gene>
    <name evidence="5" type="ORF">Snoj_02270</name>
</gene>
<evidence type="ECO:0000259" key="4">
    <source>
        <dbReference type="PROSITE" id="PS01124"/>
    </source>
</evidence>
<dbReference type="PROSITE" id="PS01124">
    <property type="entry name" value="HTH_ARAC_FAMILY_2"/>
    <property type="match status" value="1"/>
</dbReference>
<sequence length="213" mass="23235">MPIDEAQRLLARRISGETGMGAIAGRFLETLESHGAECAPRDLDRLGRVAADLLTACLAGQHSGAGERTGSEPPADPGPRALLERIDTFIGHNLGDPGLTPRSVADRHHISVRRLHLMFQDRGEGVAAAIRRLRLEHCHADLARPELLDRPIRTIAARWGFGSAAVFSRAFREAYGISPTERRAQAPAAVPCRARPVIRTGDNAPWTRRHCTN</sequence>
<dbReference type="PRINTS" id="PR00032">
    <property type="entry name" value="HTHARAC"/>
</dbReference>
<comment type="caution">
    <text evidence="5">The sequence shown here is derived from an EMBL/GenBank/DDBJ whole genome shotgun (WGS) entry which is preliminary data.</text>
</comment>
<dbReference type="GeneID" id="95592679"/>
<feature type="domain" description="HTH araC/xylS-type" evidence="4">
    <location>
        <begin position="84"/>
        <end position="185"/>
    </location>
</feature>
<dbReference type="Gene3D" id="1.10.10.60">
    <property type="entry name" value="Homeodomain-like"/>
    <property type="match status" value="1"/>
</dbReference>
<dbReference type="EMBL" id="BNEC01000003">
    <property type="protein sequence ID" value="GHI66309.1"/>
    <property type="molecule type" value="Genomic_DNA"/>
</dbReference>
<dbReference type="SMART" id="SM00342">
    <property type="entry name" value="HTH_ARAC"/>
    <property type="match status" value="1"/>
</dbReference>
<dbReference type="SUPFAM" id="SSF46689">
    <property type="entry name" value="Homeodomain-like"/>
    <property type="match status" value="1"/>
</dbReference>
<keyword evidence="2" id="KW-0238">DNA-binding</keyword>
<dbReference type="InterPro" id="IPR018060">
    <property type="entry name" value="HTH_AraC"/>
</dbReference>
<evidence type="ECO:0000256" key="2">
    <source>
        <dbReference type="ARBA" id="ARBA00023125"/>
    </source>
</evidence>